<protein>
    <submittedName>
        <fullName evidence="2">Uncharacterized protein</fullName>
    </submittedName>
</protein>
<keyword evidence="3" id="KW-1185">Reference proteome</keyword>
<comment type="caution">
    <text evidence="2">The sequence shown here is derived from an EMBL/GenBank/DDBJ whole genome shotgun (WGS) entry which is preliminary data.</text>
</comment>
<accession>A0A923IBV4</accession>
<feature type="transmembrane region" description="Helical" evidence="1">
    <location>
        <begin position="55"/>
        <end position="86"/>
    </location>
</feature>
<gene>
    <name evidence="2" type="ORF">H8S23_00140</name>
</gene>
<evidence type="ECO:0000256" key="1">
    <source>
        <dbReference type="SAM" id="Phobius"/>
    </source>
</evidence>
<reference evidence="2" key="1">
    <citation type="submission" date="2020-08" db="EMBL/GenBank/DDBJ databases">
        <title>Genome public.</title>
        <authorList>
            <person name="Liu C."/>
            <person name="Sun Q."/>
        </authorList>
    </citation>
    <scope>NUCLEOTIDE SEQUENCE</scope>
    <source>
        <strain evidence="2">BX8</strain>
    </source>
</reference>
<proteinExistence type="predicted"/>
<evidence type="ECO:0000313" key="2">
    <source>
        <dbReference type="EMBL" id="MBC5579915.1"/>
    </source>
</evidence>
<keyword evidence="1" id="KW-0812">Transmembrane</keyword>
<dbReference type="AlphaFoldDB" id="A0A923IBV4"/>
<organism evidence="2 3">
    <name type="scientific">Anaerofilum hominis</name>
    <dbReference type="NCBI Taxonomy" id="2763016"/>
    <lineage>
        <taxon>Bacteria</taxon>
        <taxon>Bacillati</taxon>
        <taxon>Bacillota</taxon>
        <taxon>Clostridia</taxon>
        <taxon>Eubacteriales</taxon>
        <taxon>Oscillospiraceae</taxon>
        <taxon>Anaerofilum</taxon>
    </lineage>
</organism>
<dbReference type="RefSeq" id="WP_186886296.1">
    <property type="nucleotide sequence ID" value="NZ_JACONZ010000001.1"/>
</dbReference>
<feature type="transmembrane region" description="Helical" evidence="1">
    <location>
        <begin position="140"/>
        <end position="161"/>
    </location>
</feature>
<evidence type="ECO:0000313" key="3">
    <source>
        <dbReference type="Proteomes" id="UP000659630"/>
    </source>
</evidence>
<sequence>MHSQTRRVALCGVFAALATVIMFLGGMLPLATFTAPALAGILLWPVALEFNLQSGLMAWAVVSALSFFVVPDKEMSLIFIFLLGYYPMIKGKLDKIHKKAIQWLAKMTVFDLSVFVMYSLILFVFPIGEIVEEFSGSSHLFLAGLVLLGNFAFIVYDLALVKIRLVYYYRLRPMVFGRGR</sequence>
<keyword evidence="1" id="KW-0472">Membrane</keyword>
<dbReference type="Proteomes" id="UP000659630">
    <property type="component" value="Unassembled WGS sequence"/>
</dbReference>
<keyword evidence="1" id="KW-1133">Transmembrane helix</keyword>
<dbReference type="EMBL" id="JACONZ010000001">
    <property type="protein sequence ID" value="MBC5579915.1"/>
    <property type="molecule type" value="Genomic_DNA"/>
</dbReference>
<feature type="transmembrane region" description="Helical" evidence="1">
    <location>
        <begin position="107"/>
        <end position="128"/>
    </location>
</feature>
<name>A0A923IBV4_9FIRM</name>